<dbReference type="HOGENOM" id="CLU_070805_0_0_5"/>
<evidence type="ECO:0000259" key="1">
    <source>
        <dbReference type="Pfam" id="PF10124"/>
    </source>
</evidence>
<dbReference type="InterPro" id="IPR018774">
    <property type="entry name" value="Phage_Mu_GpT"/>
</dbReference>
<feature type="domain" description="Bacteriophage Mu GpT" evidence="1">
    <location>
        <begin position="8"/>
        <end position="296"/>
    </location>
</feature>
<accession>H6SNE0</accession>
<dbReference type="STRING" id="1150469.RSPPHO_02645"/>
<dbReference type="PATRIC" id="fig|1150469.3.peg.3008"/>
<dbReference type="Proteomes" id="UP000033220">
    <property type="component" value="Chromosome DSM 122"/>
</dbReference>
<reference evidence="2 3" key="1">
    <citation type="submission" date="2012-02" db="EMBL/GenBank/DDBJ databases">
        <title>Shotgun genome sequence of Phaeospirillum photometricum DSM 122.</title>
        <authorList>
            <person name="Duquesne K."/>
            <person name="Sturgis J."/>
        </authorList>
    </citation>
    <scope>NUCLEOTIDE SEQUENCE [LARGE SCALE GENOMIC DNA]</scope>
    <source>
        <strain evidence="3">DSM122</strain>
    </source>
</reference>
<dbReference type="AlphaFoldDB" id="H6SNE0"/>
<protein>
    <submittedName>
        <fullName evidence="2">Mu-like prophage major head subunit gpT</fullName>
    </submittedName>
</protein>
<name>H6SNE0_PARPM</name>
<keyword evidence="3" id="KW-1185">Reference proteome</keyword>
<proteinExistence type="predicted"/>
<gene>
    <name evidence="2" type="ORF">RSPPHO_02645</name>
</gene>
<organism evidence="2 3">
    <name type="scientific">Pararhodospirillum photometricum DSM 122</name>
    <dbReference type="NCBI Taxonomy" id="1150469"/>
    <lineage>
        <taxon>Bacteria</taxon>
        <taxon>Pseudomonadati</taxon>
        <taxon>Pseudomonadota</taxon>
        <taxon>Alphaproteobacteria</taxon>
        <taxon>Rhodospirillales</taxon>
        <taxon>Rhodospirillaceae</taxon>
        <taxon>Pararhodospirillum</taxon>
    </lineage>
</organism>
<dbReference type="eggNOG" id="COG4397">
    <property type="taxonomic scope" value="Bacteria"/>
</dbReference>
<sequence>MIISQASLSAITTGFRVLYQGAFDAAPSDWDKIATEVPSTTRQQTYAWLGTTTRFREWVGDRVYQNLGAHQYAIPNKSWENSIEVNRDDIEDDQLGVYRPLVTQLAQDAKTHPDELVFGLLAAGFATPCYDGQYFFDIDHPVTDASGATVSASNMTPGTGAPWYLLDTTKAVRPVIFQKRRPYTFQAMDKADDEAVFSRKAYRYGVDARVNVGFGLWQVAYGSKATLTAETYATARAAMMSIKGDQGKPLNIRPSLLVVPPSLEKAALEVLKAERDASGATNVYQNTADLLVTPWLA</sequence>
<evidence type="ECO:0000313" key="3">
    <source>
        <dbReference type="Proteomes" id="UP000033220"/>
    </source>
</evidence>
<dbReference type="EMBL" id="HE663493">
    <property type="protein sequence ID" value="CCG09271.1"/>
    <property type="molecule type" value="Genomic_DNA"/>
</dbReference>
<dbReference type="Pfam" id="PF10124">
    <property type="entry name" value="Mu-like_gpT"/>
    <property type="match status" value="1"/>
</dbReference>
<evidence type="ECO:0000313" key="2">
    <source>
        <dbReference type="EMBL" id="CCG09271.1"/>
    </source>
</evidence>
<dbReference type="KEGG" id="rpm:RSPPHO_02645"/>
<dbReference type="OrthoDB" id="9804833at2"/>
<dbReference type="RefSeq" id="WP_014415902.1">
    <property type="nucleotide sequence ID" value="NC_017059.1"/>
</dbReference>